<dbReference type="InterPro" id="IPR036249">
    <property type="entry name" value="Thioredoxin-like_sf"/>
</dbReference>
<dbReference type="Pfam" id="PF03960">
    <property type="entry name" value="ArsC"/>
    <property type="match status" value="1"/>
</dbReference>
<evidence type="ECO:0000256" key="2">
    <source>
        <dbReference type="ARBA" id="ARBA00023002"/>
    </source>
</evidence>
<dbReference type="InterPro" id="IPR006660">
    <property type="entry name" value="Arsenate_reductase-like"/>
</dbReference>
<dbReference type="EMBL" id="CP081070">
    <property type="protein sequence ID" value="UWQ55230.1"/>
    <property type="molecule type" value="Genomic_DNA"/>
</dbReference>
<dbReference type="InterPro" id="IPR006659">
    <property type="entry name" value="Arsenate_reductase"/>
</dbReference>
<dbReference type="SUPFAM" id="SSF52833">
    <property type="entry name" value="Thioredoxin-like"/>
    <property type="match status" value="1"/>
</dbReference>
<dbReference type="AlphaFoldDB" id="A0A9Q9HMZ9"/>
<dbReference type="Gene3D" id="3.40.30.10">
    <property type="entry name" value="Glutaredoxin"/>
    <property type="match status" value="1"/>
</dbReference>
<dbReference type="PROSITE" id="PS51353">
    <property type="entry name" value="ARSC"/>
    <property type="match status" value="1"/>
</dbReference>
<dbReference type="EC" id="1.20.4.1" evidence="4"/>
<reference evidence="5" key="1">
    <citation type="submission" date="2021-08" db="EMBL/GenBank/DDBJ databases">
        <authorList>
            <person name="Nwanade C."/>
            <person name="Wang M."/>
            <person name="Masoudi A."/>
            <person name="Yu Z."/>
            <person name="Liu J."/>
        </authorList>
    </citation>
    <scope>NUCLEOTIDE SEQUENCE</scope>
    <source>
        <strain evidence="5">S122</strain>
    </source>
</reference>
<comment type="similarity">
    <text evidence="1 3 4">Belongs to the ArsC family.</text>
</comment>
<evidence type="ECO:0000313" key="6">
    <source>
        <dbReference type="Proteomes" id="UP001058713"/>
    </source>
</evidence>
<dbReference type="RefSeq" id="WP_027238006.1">
    <property type="nucleotide sequence ID" value="NZ_CP081070.1"/>
</dbReference>
<evidence type="ECO:0000313" key="5">
    <source>
        <dbReference type="EMBL" id="UWQ55230.1"/>
    </source>
</evidence>
<dbReference type="GO" id="GO:0008794">
    <property type="term" value="F:arsenate reductase (glutaredoxin) activity"/>
    <property type="evidence" value="ECO:0007669"/>
    <property type="project" value="UniProtKB-UniRule"/>
</dbReference>
<dbReference type="Proteomes" id="UP001058713">
    <property type="component" value="Chromosome"/>
</dbReference>
<dbReference type="PANTHER" id="PTHR30041:SF4">
    <property type="entry name" value="ARSENATE REDUCTASE"/>
    <property type="match status" value="1"/>
</dbReference>
<sequence>MITYWHNPRCSKSRAGLALLEERGGDVQVRLYLQDTPSVEEIKQVQAALGVSAVEMMRTGEKTFKELGLSKDSPEDDLLAAMAAHPILIERPIAIQDGKAVIGRPTEAIEALL</sequence>
<comment type="catalytic activity">
    <reaction evidence="4">
        <text>[glutaredoxin]-dithiol + arsenate + glutathione + H(+) = glutathionyl-S-S-[glutaredoxin] + arsenite + H2O</text>
        <dbReference type="Rhea" id="RHEA:22016"/>
        <dbReference type="Rhea" id="RHEA-COMP:10729"/>
        <dbReference type="Rhea" id="RHEA-COMP:17668"/>
        <dbReference type="ChEBI" id="CHEBI:15377"/>
        <dbReference type="ChEBI" id="CHEBI:15378"/>
        <dbReference type="ChEBI" id="CHEBI:29242"/>
        <dbReference type="ChEBI" id="CHEBI:29950"/>
        <dbReference type="ChEBI" id="CHEBI:48597"/>
        <dbReference type="ChEBI" id="CHEBI:57925"/>
        <dbReference type="ChEBI" id="CHEBI:146199"/>
        <dbReference type="EC" id="1.20.4.1"/>
    </reaction>
</comment>
<dbReference type="PANTHER" id="PTHR30041">
    <property type="entry name" value="ARSENATE REDUCTASE"/>
    <property type="match status" value="1"/>
</dbReference>
<evidence type="ECO:0000256" key="4">
    <source>
        <dbReference type="RuleBase" id="RU362029"/>
    </source>
</evidence>
<accession>A0A9Q9HMZ9</accession>
<dbReference type="KEGG" id="lcae:K3721_06740"/>
<organism evidence="5 6">
    <name type="scientific">Leisingera caerulea</name>
    <name type="common">Phaeobacter caeruleus</name>
    <dbReference type="NCBI Taxonomy" id="506591"/>
    <lineage>
        <taxon>Bacteria</taxon>
        <taxon>Pseudomonadati</taxon>
        <taxon>Pseudomonadota</taxon>
        <taxon>Alphaproteobacteria</taxon>
        <taxon>Rhodobacterales</taxon>
        <taxon>Roseobacteraceae</taxon>
        <taxon>Leisingera</taxon>
    </lineage>
</organism>
<keyword evidence="2 4" id="KW-0560">Oxidoreductase</keyword>
<evidence type="ECO:0000256" key="1">
    <source>
        <dbReference type="ARBA" id="ARBA00007198"/>
    </source>
</evidence>
<dbReference type="NCBIfam" id="TIGR00014">
    <property type="entry name" value="arsC"/>
    <property type="match status" value="1"/>
</dbReference>
<name>A0A9Q9HMZ9_LEICA</name>
<evidence type="ECO:0000256" key="3">
    <source>
        <dbReference type="PROSITE-ProRule" id="PRU01282"/>
    </source>
</evidence>
<proteinExistence type="inferred from homology"/>
<gene>
    <name evidence="5" type="primary">arsC</name>
    <name evidence="5" type="ORF">K3721_06740</name>
</gene>
<protein>
    <recommendedName>
        <fullName evidence="4">Arsenate reductase</fullName>
        <ecNumber evidence="4">1.20.4.1</ecNumber>
    </recommendedName>
</protein>
<dbReference type="CDD" id="cd03034">
    <property type="entry name" value="ArsC_ArsC"/>
    <property type="match status" value="1"/>
</dbReference>